<evidence type="ECO:0000313" key="1">
    <source>
        <dbReference type="EMBL" id="WLQ42994.1"/>
    </source>
</evidence>
<evidence type="ECO:0000313" key="2">
    <source>
        <dbReference type="Proteomes" id="UP001229952"/>
    </source>
</evidence>
<reference evidence="1 2" key="1">
    <citation type="submission" date="2023-03" db="EMBL/GenBank/DDBJ databases">
        <title>Isolation and description of six Streptomyces strains from soil environments, able to metabolize different microbial glucans.</title>
        <authorList>
            <person name="Widen T."/>
            <person name="Larsbrink J."/>
        </authorList>
    </citation>
    <scope>NUCLEOTIDE SEQUENCE [LARGE SCALE GENOMIC DNA]</scope>
    <source>
        <strain evidence="1 2">Mut2</strain>
    </source>
</reference>
<dbReference type="EMBL" id="CP120992">
    <property type="protein sequence ID" value="WLQ42994.1"/>
    <property type="molecule type" value="Genomic_DNA"/>
</dbReference>
<evidence type="ECO:0008006" key="3">
    <source>
        <dbReference type="Google" id="ProtNLM"/>
    </source>
</evidence>
<sequence>MFDEVMGLLVNRATIRGTAGSGGRTGRGRAVRPLVLALTTALALLLGGVGATGAGAASVCAGRPAKTLTFGTGELRVYKTRSYACALAVAAKPGARRRMSVQIQPRGGRPVIDSGFFTRQAGPVTVHALNRCVRVSGTISGRTGSTGWILC</sequence>
<keyword evidence="2" id="KW-1185">Reference proteome</keyword>
<proteinExistence type="predicted"/>
<gene>
    <name evidence="1" type="ORF">P8A22_25510</name>
</gene>
<protein>
    <recommendedName>
        <fullName evidence="3">Secreted protein</fullName>
    </recommendedName>
</protein>
<name>A0ABY9I8P7_9ACTN</name>
<accession>A0ABY9I8P7</accession>
<organism evidence="1 2">
    <name type="scientific">Streptomyces laculatispora</name>
    <dbReference type="NCBI Taxonomy" id="887464"/>
    <lineage>
        <taxon>Bacteria</taxon>
        <taxon>Bacillati</taxon>
        <taxon>Actinomycetota</taxon>
        <taxon>Actinomycetes</taxon>
        <taxon>Kitasatosporales</taxon>
        <taxon>Streptomycetaceae</taxon>
        <taxon>Streptomyces</taxon>
    </lineage>
</organism>
<dbReference type="Proteomes" id="UP001229952">
    <property type="component" value="Chromosome"/>
</dbReference>